<proteinExistence type="predicted"/>
<feature type="signal peptide" evidence="1">
    <location>
        <begin position="1"/>
        <end position="22"/>
    </location>
</feature>
<dbReference type="RefSeq" id="WP_071164728.1">
    <property type="nucleotide sequence ID" value="NZ_CP017812.1"/>
</dbReference>
<accession>A0A1D9MLV7</accession>
<evidence type="ECO:0000313" key="2">
    <source>
        <dbReference type="EMBL" id="AOZ73265.1"/>
    </source>
</evidence>
<gene>
    <name evidence="2" type="ORF">BK816_08190</name>
</gene>
<evidence type="ECO:0000313" key="3">
    <source>
        <dbReference type="Proteomes" id="UP000176288"/>
    </source>
</evidence>
<feature type="chain" id="PRO_5039236811" description="DUF4375 domain-containing protein" evidence="1">
    <location>
        <begin position="23"/>
        <end position="234"/>
    </location>
</feature>
<dbReference type="EMBL" id="CP017812">
    <property type="protein sequence ID" value="AOZ73265.1"/>
    <property type="molecule type" value="Genomic_DNA"/>
</dbReference>
<evidence type="ECO:0000256" key="1">
    <source>
        <dbReference type="SAM" id="SignalP"/>
    </source>
</evidence>
<protein>
    <recommendedName>
        <fullName evidence="4">DUF4375 domain-containing protein</fullName>
    </recommendedName>
</protein>
<dbReference type="Proteomes" id="UP000176288">
    <property type="component" value="Chromosome"/>
</dbReference>
<keyword evidence="1" id="KW-0732">Signal</keyword>
<dbReference type="KEGG" id="avu:BK816_08190"/>
<evidence type="ECO:0008006" key="4">
    <source>
        <dbReference type="Google" id="ProtNLM"/>
    </source>
</evidence>
<name>A0A1D9MLV7_9ACTO</name>
<dbReference type="PROSITE" id="PS51257">
    <property type="entry name" value="PROKAR_LIPOPROTEIN"/>
    <property type="match status" value="1"/>
</dbReference>
<sequence>MKISRTLLAVSAFALLASACGACSSTPTKQTLEKLTEDEQSQLVKLLNKTSCSPVLALTAELSVPYPISGKECHGADNAPVFSYRVSQETKAIPIALQLWNALANDDYWIGGNEHSYFLLKENIFNELPAGAYKDKFKKFTQDFVPDIKDEGVVECARFVESNVRSWVSDTNYDPEMTTAEFKRLLEQNYKDLRERYPIDGKKDSFEIELWNRSEPLNQLCLLHGTIFVEGQVS</sequence>
<dbReference type="AlphaFoldDB" id="A0A1D9MLV7"/>
<reference evidence="2 3" key="1">
    <citation type="submission" date="2016-10" db="EMBL/GenBank/DDBJ databases">
        <title>Actinomyces aegypiusis sp. nov., isolated from the Aegypius monachus in Qinghai Tibet Plateau China.</title>
        <authorList>
            <person name="Wang Y."/>
        </authorList>
    </citation>
    <scope>NUCLEOTIDE SEQUENCE [LARGE SCALE GENOMIC DNA]</scope>
    <source>
        <strain evidence="2 3">VUL4_3</strain>
    </source>
</reference>
<organism evidence="2 3">
    <name type="scientific">Boudabousia tangfeifanii</name>
    <dbReference type="NCBI Taxonomy" id="1912795"/>
    <lineage>
        <taxon>Bacteria</taxon>
        <taxon>Bacillati</taxon>
        <taxon>Actinomycetota</taxon>
        <taxon>Actinomycetes</taxon>
        <taxon>Actinomycetales</taxon>
        <taxon>Actinomycetaceae</taxon>
        <taxon>Boudabousia</taxon>
    </lineage>
</organism>
<keyword evidence="3" id="KW-1185">Reference proteome</keyword>